<evidence type="ECO:0008006" key="3">
    <source>
        <dbReference type="Google" id="ProtNLM"/>
    </source>
</evidence>
<evidence type="ECO:0000313" key="2">
    <source>
        <dbReference type="Proteomes" id="UP001596956"/>
    </source>
</evidence>
<proteinExistence type="predicted"/>
<sequence>MILLDTNILIDIDEYVLDPDEVYAASILSRSELEFGTRAAESPHDAALRTRRLNDLDLR</sequence>
<dbReference type="EMBL" id="JBHTHR010000067">
    <property type="protein sequence ID" value="MFD0800562.1"/>
    <property type="molecule type" value="Genomic_DNA"/>
</dbReference>
<organism evidence="1 2">
    <name type="scientific">Streptomonospora algeriensis</name>
    <dbReference type="NCBI Taxonomy" id="995084"/>
    <lineage>
        <taxon>Bacteria</taxon>
        <taxon>Bacillati</taxon>
        <taxon>Actinomycetota</taxon>
        <taxon>Actinomycetes</taxon>
        <taxon>Streptosporangiales</taxon>
        <taxon>Nocardiopsidaceae</taxon>
        <taxon>Streptomonospora</taxon>
    </lineage>
</organism>
<gene>
    <name evidence="1" type="ORF">ACFQZU_04405</name>
</gene>
<accession>A0ABW3BBN8</accession>
<protein>
    <recommendedName>
        <fullName evidence="3">PIN domain-containing protein</fullName>
    </recommendedName>
</protein>
<keyword evidence="2" id="KW-1185">Reference proteome</keyword>
<reference evidence="2" key="1">
    <citation type="journal article" date="2019" name="Int. J. Syst. Evol. Microbiol.">
        <title>The Global Catalogue of Microorganisms (GCM) 10K type strain sequencing project: providing services to taxonomists for standard genome sequencing and annotation.</title>
        <authorList>
            <consortium name="The Broad Institute Genomics Platform"/>
            <consortium name="The Broad Institute Genome Sequencing Center for Infectious Disease"/>
            <person name="Wu L."/>
            <person name="Ma J."/>
        </authorList>
    </citation>
    <scope>NUCLEOTIDE SEQUENCE [LARGE SCALE GENOMIC DNA]</scope>
    <source>
        <strain evidence="2">CCUG 63369</strain>
    </source>
</reference>
<name>A0ABW3BBN8_9ACTN</name>
<comment type="caution">
    <text evidence="1">The sequence shown here is derived from an EMBL/GenBank/DDBJ whole genome shotgun (WGS) entry which is preliminary data.</text>
</comment>
<evidence type="ECO:0000313" key="1">
    <source>
        <dbReference type="EMBL" id="MFD0800562.1"/>
    </source>
</evidence>
<dbReference type="Proteomes" id="UP001596956">
    <property type="component" value="Unassembled WGS sequence"/>
</dbReference>